<dbReference type="CDD" id="cd07770">
    <property type="entry name" value="ASKHA_NBD_FGGY_GntK"/>
    <property type="match status" value="1"/>
</dbReference>
<dbReference type="AlphaFoldDB" id="A0A268P6A6"/>
<dbReference type="Pfam" id="PF02782">
    <property type="entry name" value="FGGY_C"/>
    <property type="match status" value="1"/>
</dbReference>
<evidence type="ECO:0000313" key="8">
    <source>
        <dbReference type="Proteomes" id="UP000216207"/>
    </source>
</evidence>
<comment type="similarity">
    <text evidence="1 4">Belongs to the FGGY kinase family.</text>
</comment>
<dbReference type="PROSITE" id="PS00445">
    <property type="entry name" value="FGGY_KINASES_2"/>
    <property type="match status" value="1"/>
</dbReference>
<dbReference type="InterPro" id="IPR043129">
    <property type="entry name" value="ATPase_NBD"/>
</dbReference>
<gene>
    <name evidence="7" type="ORF">CHH72_02665</name>
</gene>
<dbReference type="InterPro" id="IPR018484">
    <property type="entry name" value="FGGY_N"/>
</dbReference>
<keyword evidence="2 4" id="KW-0808">Transferase</keyword>
<dbReference type="PANTHER" id="PTHR43095">
    <property type="entry name" value="SUGAR KINASE"/>
    <property type="match status" value="1"/>
</dbReference>
<organism evidence="7 8">
    <name type="scientific">Shouchella clausii</name>
    <name type="common">Alkalihalobacillus clausii</name>
    <dbReference type="NCBI Taxonomy" id="79880"/>
    <lineage>
        <taxon>Bacteria</taxon>
        <taxon>Bacillati</taxon>
        <taxon>Bacillota</taxon>
        <taxon>Bacilli</taxon>
        <taxon>Bacillales</taxon>
        <taxon>Bacillaceae</taxon>
        <taxon>Shouchella</taxon>
    </lineage>
</organism>
<keyword evidence="3 4" id="KW-0418">Kinase</keyword>
<feature type="domain" description="Carbohydrate kinase FGGY N-terminal" evidence="5">
    <location>
        <begin position="12"/>
        <end position="256"/>
    </location>
</feature>
<reference evidence="7 8" key="1">
    <citation type="submission" date="2017-07" db="EMBL/GenBank/DDBJ databases">
        <title>Isolation and whole genome analysis of endospore-forming bacteria from heroin.</title>
        <authorList>
            <person name="Kalinowski J."/>
            <person name="Ahrens B."/>
            <person name="Al-Dilaimi A."/>
            <person name="Winkler A."/>
            <person name="Wibberg D."/>
            <person name="Schleenbecker U."/>
            <person name="Ruckert C."/>
            <person name="Wolfel R."/>
            <person name="Grass G."/>
        </authorList>
    </citation>
    <scope>NUCLEOTIDE SEQUENCE [LARGE SCALE GENOMIC DNA]</scope>
    <source>
        <strain evidence="7 8">7539</strain>
    </source>
</reference>
<sequence length="516" mass="56746">MIRRERGIFFVYSIGLDIGTTSAKAVLYTANNEEMWACEIAYPLLKRKVNYAEQDPNVVVDACFTVLHHVINKGQIQGKDVSLVALSSAMHSLIAVDQNGKPLTLAITWADNRCAPFMKTLKGTSQGRHFYENTGIPIHPMSWIGKIHWLRENERSVFKQAYKFITMKEYLCLRLTGHYVVDHSMASGTGLYHLRKQAWDKDVLAFLDISEAKLSSLVPTTYELPPLTAEAQALLPVGTGCRFFIGAGDGVLANIGADALEKGTVAITIGTSGAVRTLVDDVVTDELQRTFCYALTEGKFIAGGATNNGGMALQWFIDQFSKGTHTEANGRSIHETIIKSAANVPAGSEGLLFLPFLNGERAPFWDPDARGTFFGVSMHHQHSHFARAVMEGVLYSICSVVNALKQSLGTIDRVQASGGFARSPEWVQMLADIIGQDVSLPPSHHASALGAVLLAKHAIGELDMFAAVKTEKKEQGLLFKPNLQHTEVYQELFAMYERLYQKLETEFSAIAAFQSK</sequence>
<proteinExistence type="inferred from homology"/>
<dbReference type="PIRSF" id="PIRSF000538">
    <property type="entry name" value="GlpK"/>
    <property type="match status" value="1"/>
</dbReference>
<dbReference type="PANTHER" id="PTHR43095:SF2">
    <property type="entry name" value="GLUCONOKINASE"/>
    <property type="match status" value="1"/>
</dbReference>
<name>A0A268P6A6_SHOCL</name>
<dbReference type="Proteomes" id="UP000216207">
    <property type="component" value="Unassembled WGS sequence"/>
</dbReference>
<evidence type="ECO:0000259" key="5">
    <source>
        <dbReference type="Pfam" id="PF00370"/>
    </source>
</evidence>
<dbReference type="GO" id="GO:0016773">
    <property type="term" value="F:phosphotransferase activity, alcohol group as acceptor"/>
    <property type="evidence" value="ECO:0007669"/>
    <property type="project" value="InterPro"/>
</dbReference>
<dbReference type="InterPro" id="IPR018483">
    <property type="entry name" value="Carb_kinase_FGGY_CS"/>
</dbReference>
<evidence type="ECO:0008006" key="9">
    <source>
        <dbReference type="Google" id="ProtNLM"/>
    </source>
</evidence>
<dbReference type="InterPro" id="IPR050406">
    <property type="entry name" value="FGGY_Carb_Kinase"/>
</dbReference>
<dbReference type="InterPro" id="IPR000577">
    <property type="entry name" value="Carb_kinase_FGGY"/>
</dbReference>
<evidence type="ECO:0000256" key="4">
    <source>
        <dbReference type="RuleBase" id="RU003733"/>
    </source>
</evidence>
<evidence type="ECO:0000256" key="1">
    <source>
        <dbReference type="ARBA" id="ARBA00009156"/>
    </source>
</evidence>
<comment type="caution">
    <text evidence="7">The sequence shown here is derived from an EMBL/GenBank/DDBJ whole genome shotgun (WGS) entry which is preliminary data.</text>
</comment>
<dbReference type="InterPro" id="IPR018485">
    <property type="entry name" value="FGGY_C"/>
</dbReference>
<accession>A0A268P6A6</accession>
<dbReference type="GO" id="GO:0005975">
    <property type="term" value="P:carbohydrate metabolic process"/>
    <property type="evidence" value="ECO:0007669"/>
    <property type="project" value="InterPro"/>
</dbReference>
<evidence type="ECO:0000313" key="7">
    <source>
        <dbReference type="EMBL" id="PAE90800.1"/>
    </source>
</evidence>
<dbReference type="Pfam" id="PF00370">
    <property type="entry name" value="FGGY_N"/>
    <property type="match status" value="1"/>
</dbReference>
<dbReference type="SUPFAM" id="SSF53067">
    <property type="entry name" value="Actin-like ATPase domain"/>
    <property type="match status" value="2"/>
</dbReference>
<dbReference type="EMBL" id="NPCC01000004">
    <property type="protein sequence ID" value="PAE90800.1"/>
    <property type="molecule type" value="Genomic_DNA"/>
</dbReference>
<protein>
    <recommendedName>
        <fullName evidence="9">Gluconate kinase</fullName>
    </recommendedName>
</protein>
<evidence type="ECO:0000256" key="2">
    <source>
        <dbReference type="ARBA" id="ARBA00022679"/>
    </source>
</evidence>
<evidence type="ECO:0000256" key="3">
    <source>
        <dbReference type="ARBA" id="ARBA00022777"/>
    </source>
</evidence>
<dbReference type="GO" id="GO:0016301">
    <property type="term" value="F:kinase activity"/>
    <property type="evidence" value="ECO:0007669"/>
    <property type="project" value="UniProtKB-KW"/>
</dbReference>
<dbReference type="Gene3D" id="3.30.420.40">
    <property type="match status" value="2"/>
</dbReference>
<feature type="domain" description="Carbohydrate kinase FGGY C-terminal" evidence="6">
    <location>
        <begin position="266"/>
        <end position="458"/>
    </location>
</feature>
<evidence type="ECO:0000259" key="6">
    <source>
        <dbReference type="Pfam" id="PF02782"/>
    </source>
</evidence>